<dbReference type="InterPro" id="IPR011042">
    <property type="entry name" value="6-blade_b-propeller_TolB-like"/>
</dbReference>
<evidence type="ECO:0000313" key="2">
    <source>
        <dbReference type="EMBL" id="CAD9816742.1"/>
    </source>
</evidence>
<dbReference type="SUPFAM" id="SSF63829">
    <property type="entry name" value="Calcium-dependent phosphotriesterase"/>
    <property type="match status" value="1"/>
</dbReference>
<accession>A0A7S2UGK1</accession>
<dbReference type="PROSITE" id="PS50890">
    <property type="entry name" value="PUA"/>
    <property type="match status" value="1"/>
</dbReference>
<dbReference type="PANTHER" id="PTHR47064:SF2">
    <property type="entry name" value="SMP-30_GLUCONOLACTONASE_LRE-LIKE REGION DOMAIN-CONTAINING PROTEIN-RELATED"/>
    <property type="match status" value="1"/>
</dbReference>
<name>A0A7S2UGK1_9STRA</name>
<dbReference type="Pfam" id="PF08450">
    <property type="entry name" value="SGL"/>
    <property type="match status" value="1"/>
</dbReference>
<gene>
    <name evidence="2" type="ORF">ASEP1449_LOCUS8574</name>
</gene>
<dbReference type="PANTHER" id="PTHR47064">
    <property type="entry name" value="PUTATIVE (AFU_ORTHOLOGUE AFUA_1G08990)-RELATED"/>
    <property type="match status" value="1"/>
</dbReference>
<dbReference type="InterPro" id="IPR013658">
    <property type="entry name" value="SGL"/>
</dbReference>
<sequence>MAVNDAKPQGLVEHLPCVSSNGPVSFSDIVDPSEVATAMILAESSSQLFHEAGVWIPLTQEWVVSSNRLSTSKTGDITKEPLKQRAIMSAIGVNGGSRSLDTLEEQGLIMGNGGTSDGKGGAYICSQGLGTQGGSIWRIHGTPTLQTSELVVKSAPFKYLTKDPIGVVKPDMGLDFNSPNDVVLYKKKWLLFTDPTYGYEQSFRTTRQLDGIIWYASVASSSRRSYPVPFCCCLKSKQQQKRTQIVGALIVDGVVKPNGICLSPDDTTLYVTDTGYVMGNGAVDEMRPRHVLAYDIHLGCSKEAGDKEIVPIVSNPRVIIEFKEEAKGIVPDGIKLDADGNIYIGAGDGVRVYTPDGTFLGTLGVEGGAANICFGGKDLKELVILNETRAIKVQMKKSGVKLT</sequence>
<proteinExistence type="predicted"/>
<dbReference type="Gene3D" id="2.120.10.30">
    <property type="entry name" value="TolB, C-terminal domain"/>
    <property type="match status" value="1"/>
</dbReference>
<dbReference type="EMBL" id="HBHQ01012851">
    <property type="protein sequence ID" value="CAD9816742.1"/>
    <property type="molecule type" value="Transcribed_RNA"/>
</dbReference>
<evidence type="ECO:0000259" key="1">
    <source>
        <dbReference type="Pfam" id="PF08450"/>
    </source>
</evidence>
<reference evidence="2" key="1">
    <citation type="submission" date="2021-01" db="EMBL/GenBank/DDBJ databases">
        <authorList>
            <person name="Corre E."/>
            <person name="Pelletier E."/>
            <person name="Niang G."/>
            <person name="Scheremetjew M."/>
            <person name="Finn R."/>
            <person name="Kale V."/>
            <person name="Holt S."/>
            <person name="Cochrane G."/>
            <person name="Meng A."/>
            <person name="Brown T."/>
            <person name="Cohen L."/>
        </authorList>
    </citation>
    <scope>NUCLEOTIDE SEQUENCE</scope>
    <source>
        <strain evidence="2">CCMP2084</strain>
    </source>
</reference>
<dbReference type="InterPro" id="IPR052988">
    <property type="entry name" value="Oryzine_lactonohydrolase"/>
</dbReference>
<feature type="domain" description="SMP-30/Gluconolactonase/LRE-like region" evidence="1">
    <location>
        <begin position="313"/>
        <end position="384"/>
    </location>
</feature>
<protein>
    <recommendedName>
        <fullName evidence="1">SMP-30/Gluconolactonase/LRE-like region domain-containing protein</fullName>
    </recommendedName>
</protein>
<dbReference type="AlphaFoldDB" id="A0A7S2UGK1"/>
<organism evidence="2">
    <name type="scientific">Attheya septentrionalis</name>
    <dbReference type="NCBI Taxonomy" id="420275"/>
    <lineage>
        <taxon>Eukaryota</taxon>
        <taxon>Sar</taxon>
        <taxon>Stramenopiles</taxon>
        <taxon>Ochrophyta</taxon>
        <taxon>Bacillariophyta</taxon>
        <taxon>Coscinodiscophyceae</taxon>
        <taxon>Chaetocerotophycidae</taxon>
        <taxon>Chaetocerotales</taxon>
        <taxon>Attheyaceae</taxon>
        <taxon>Attheya</taxon>
    </lineage>
</organism>